<accession>A0ACC6P014</accession>
<sequence>MKTSEIPAALRGISSMATRRLLADLARAWGTVGGVALQIESVGGVEAARRVVAGEAFDLIFLASDALERLDASGHLLPGSRVDLARSGVVVAVAAGAPLPRLDSAATLREAVRAAPSVGVSTGPSGAALTQLFARWGLLDEIQPRLVTAPPGTPVGELVARGEVSLGFQQRAELIHLEGLTLADLPPDAQITTVFGGAMARHSPHAALGREVLAFMAAPGTAEAKRRQGMDAA</sequence>
<evidence type="ECO:0000313" key="2">
    <source>
        <dbReference type="Proteomes" id="UP001364695"/>
    </source>
</evidence>
<organism evidence="1 2">
    <name type="scientific">Amphibiibacter pelophylacis</name>
    <dbReference type="NCBI Taxonomy" id="1799477"/>
    <lineage>
        <taxon>Bacteria</taxon>
        <taxon>Pseudomonadati</taxon>
        <taxon>Pseudomonadota</taxon>
        <taxon>Betaproteobacteria</taxon>
        <taxon>Burkholderiales</taxon>
        <taxon>Sphaerotilaceae</taxon>
        <taxon>Amphibiibacter</taxon>
    </lineage>
</organism>
<gene>
    <name evidence="1" type="ORF">RV045_03940</name>
</gene>
<dbReference type="Proteomes" id="UP001364695">
    <property type="component" value="Unassembled WGS sequence"/>
</dbReference>
<reference evidence="1" key="1">
    <citation type="submission" date="2023-10" db="EMBL/GenBank/DDBJ databases">
        <title>Amphibacter perezi, gen. nov., sp. nov. a novel taxa of the family Comamonadaceae, class Betaproteobacteria isolated from the skin microbiota of Pelophylax perezi from different populations.</title>
        <authorList>
            <person name="Costa S."/>
            <person name="Proenca D.N."/>
            <person name="Lopes I."/>
            <person name="Morais P.V."/>
        </authorList>
    </citation>
    <scope>NUCLEOTIDE SEQUENCE</scope>
    <source>
        <strain evidence="1">SL12-8</strain>
    </source>
</reference>
<dbReference type="EMBL" id="JAWDIE010000004">
    <property type="protein sequence ID" value="MEJ7137583.1"/>
    <property type="molecule type" value="Genomic_DNA"/>
</dbReference>
<proteinExistence type="predicted"/>
<evidence type="ECO:0000313" key="1">
    <source>
        <dbReference type="EMBL" id="MEJ7137583.1"/>
    </source>
</evidence>
<comment type="caution">
    <text evidence="1">The sequence shown here is derived from an EMBL/GenBank/DDBJ whole genome shotgun (WGS) entry which is preliminary data.</text>
</comment>
<keyword evidence="2" id="KW-1185">Reference proteome</keyword>
<protein>
    <submittedName>
        <fullName evidence="1">Substrate-binding domain-containing protein</fullName>
    </submittedName>
</protein>
<name>A0ACC6P014_9BURK</name>